<evidence type="ECO:0000313" key="1">
    <source>
        <dbReference type="EMBL" id="KAA8594155.1"/>
    </source>
</evidence>
<name>A0A5J5DL68_9PERO</name>
<proteinExistence type="predicted"/>
<evidence type="ECO:0000313" key="2">
    <source>
        <dbReference type="Proteomes" id="UP000327493"/>
    </source>
</evidence>
<reference evidence="1 2" key="1">
    <citation type="submission" date="2019-08" db="EMBL/GenBank/DDBJ databases">
        <title>A chromosome-level genome assembly, high-density linkage maps, and genome scans reveal the genomic architecture of hybrid incompatibilities underlying speciation via character displacement in darters (Percidae: Etheostominae).</title>
        <authorList>
            <person name="Moran R.L."/>
            <person name="Catchen J.M."/>
            <person name="Fuller R.C."/>
        </authorList>
    </citation>
    <scope>NUCLEOTIDE SEQUENCE [LARGE SCALE GENOMIC DNA]</scope>
    <source>
        <strain evidence="1">EspeVRDwgs_2016</strain>
        <tissue evidence="1">Muscle</tissue>
    </source>
</reference>
<comment type="caution">
    <text evidence="1">The sequence shown here is derived from an EMBL/GenBank/DDBJ whole genome shotgun (WGS) entry which is preliminary data.</text>
</comment>
<dbReference type="AlphaFoldDB" id="A0A5J5DL68"/>
<organism evidence="1 2">
    <name type="scientific">Etheostoma spectabile</name>
    <name type="common">orangethroat darter</name>
    <dbReference type="NCBI Taxonomy" id="54343"/>
    <lineage>
        <taxon>Eukaryota</taxon>
        <taxon>Metazoa</taxon>
        <taxon>Chordata</taxon>
        <taxon>Craniata</taxon>
        <taxon>Vertebrata</taxon>
        <taxon>Euteleostomi</taxon>
        <taxon>Actinopterygii</taxon>
        <taxon>Neopterygii</taxon>
        <taxon>Teleostei</taxon>
        <taxon>Neoteleostei</taxon>
        <taxon>Acanthomorphata</taxon>
        <taxon>Eupercaria</taxon>
        <taxon>Perciformes</taxon>
        <taxon>Percoidei</taxon>
        <taxon>Percidae</taxon>
        <taxon>Etheostomatinae</taxon>
        <taxon>Etheostoma</taxon>
    </lineage>
</organism>
<protein>
    <submittedName>
        <fullName evidence="1">Uncharacterized protein</fullName>
    </submittedName>
</protein>
<dbReference type="EMBL" id="VOFY01000003">
    <property type="protein sequence ID" value="KAA8594155.1"/>
    <property type="molecule type" value="Genomic_DNA"/>
</dbReference>
<sequence length="95" mass="10548">MKQCSCSMMIICMWGKQERKKGKLQSAKHTMNPPLSQVMTEQSCKMSRCGETCGKTRRLSDFTEALAVTEYALFPLASGEIFCLAGLEMDGESPD</sequence>
<gene>
    <name evidence="1" type="ORF">FQN60_004989</name>
</gene>
<keyword evidence="2" id="KW-1185">Reference proteome</keyword>
<accession>A0A5J5DL68</accession>
<dbReference type="Proteomes" id="UP000327493">
    <property type="component" value="Chromosome 3"/>
</dbReference>